<keyword evidence="6" id="KW-1185">Reference proteome</keyword>
<keyword evidence="2" id="KW-1133">Transmembrane helix</keyword>
<reference evidence="5" key="2">
    <citation type="submission" date="2025-09" db="UniProtKB">
        <authorList>
            <consortium name="Ensembl"/>
        </authorList>
    </citation>
    <scope>IDENTIFICATION</scope>
</reference>
<dbReference type="InterPro" id="IPR013783">
    <property type="entry name" value="Ig-like_fold"/>
</dbReference>
<feature type="chain" id="PRO_5034422170" evidence="3">
    <location>
        <begin position="33"/>
        <end position="517"/>
    </location>
</feature>
<feature type="compositionally biased region" description="Low complexity" evidence="1">
    <location>
        <begin position="307"/>
        <end position="318"/>
    </location>
</feature>
<organism evidence="5 6">
    <name type="scientific">Gadus morhua</name>
    <name type="common">Atlantic cod</name>
    <dbReference type="NCBI Taxonomy" id="8049"/>
    <lineage>
        <taxon>Eukaryota</taxon>
        <taxon>Metazoa</taxon>
        <taxon>Chordata</taxon>
        <taxon>Craniata</taxon>
        <taxon>Vertebrata</taxon>
        <taxon>Euteleostomi</taxon>
        <taxon>Actinopterygii</taxon>
        <taxon>Neopterygii</taxon>
        <taxon>Teleostei</taxon>
        <taxon>Neoteleostei</taxon>
        <taxon>Acanthomorphata</taxon>
        <taxon>Zeiogadaria</taxon>
        <taxon>Gadariae</taxon>
        <taxon>Gadiformes</taxon>
        <taxon>Gadoidei</taxon>
        <taxon>Gadidae</taxon>
        <taxon>Gadus</taxon>
    </lineage>
</organism>
<dbReference type="Proteomes" id="UP000694546">
    <property type="component" value="Chromosome 17"/>
</dbReference>
<dbReference type="InterPro" id="IPR050650">
    <property type="entry name" value="Type-II_Cytokine-TF_Rcpt"/>
</dbReference>
<feature type="compositionally biased region" description="Polar residues" evidence="1">
    <location>
        <begin position="395"/>
        <end position="409"/>
    </location>
</feature>
<feature type="signal peptide" evidence="3">
    <location>
        <begin position="1"/>
        <end position="32"/>
    </location>
</feature>
<evidence type="ECO:0000313" key="5">
    <source>
        <dbReference type="Ensembl" id="ENSGMOP00000044045.1"/>
    </source>
</evidence>
<feature type="compositionally biased region" description="Low complexity" evidence="1">
    <location>
        <begin position="368"/>
        <end position="380"/>
    </location>
</feature>
<feature type="region of interest" description="Disordered" evidence="1">
    <location>
        <begin position="284"/>
        <end position="484"/>
    </location>
</feature>
<dbReference type="AlphaFoldDB" id="A0A8C5BCG2"/>
<feature type="transmembrane region" description="Helical" evidence="2">
    <location>
        <begin position="226"/>
        <end position="251"/>
    </location>
</feature>
<dbReference type="Gene3D" id="2.60.40.10">
    <property type="entry name" value="Immunoglobulins"/>
    <property type="match status" value="1"/>
</dbReference>
<keyword evidence="3" id="KW-0732">Signal</keyword>
<dbReference type="InterPro" id="IPR036116">
    <property type="entry name" value="FN3_sf"/>
</dbReference>
<evidence type="ECO:0000256" key="1">
    <source>
        <dbReference type="SAM" id="MobiDB-lite"/>
    </source>
</evidence>
<accession>A0A8C5BCG2</accession>
<dbReference type="PANTHER" id="PTHR20859:SF84">
    <property type="entry name" value="INTERFERON ALPHA_BETA RECEPTOR 2"/>
    <property type="match status" value="1"/>
</dbReference>
<protein>
    <submittedName>
        <fullName evidence="5">Uncharacterized LOC115529264</fullName>
    </submittedName>
</protein>
<feature type="domain" description="Fibronectin type-III" evidence="4">
    <location>
        <begin position="19"/>
        <end position="114"/>
    </location>
</feature>
<keyword evidence="2" id="KW-0472">Membrane</keyword>
<reference evidence="5" key="1">
    <citation type="submission" date="2025-08" db="UniProtKB">
        <authorList>
            <consortium name="Ensembl"/>
        </authorList>
    </citation>
    <scope>IDENTIFICATION</scope>
</reference>
<dbReference type="SUPFAM" id="SSF49265">
    <property type="entry name" value="Fibronectin type III"/>
    <property type="match status" value="2"/>
</dbReference>
<evidence type="ECO:0000313" key="6">
    <source>
        <dbReference type="Proteomes" id="UP000694546"/>
    </source>
</evidence>
<feature type="compositionally biased region" description="Polar residues" evidence="1">
    <location>
        <begin position="419"/>
        <end position="440"/>
    </location>
</feature>
<evidence type="ECO:0000256" key="3">
    <source>
        <dbReference type="SAM" id="SignalP"/>
    </source>
</evidence>
<name>A0A8C5BCG2_GADMO</name>
<evidence type="ECO:0000259" key="4">
    <source>
        <dbReference type="Pfam" id="PF01108"/>
    </source>
</evidence>
<dbReference type="GO" id="GO:0005886">
    <property type="term" value="C:plasma membrane"/>
    <property type="evidence" value="ECO:0007669"/>
    <property type="project" value="TreeGrafter"/>
</dbReference>
<sequence>MMARCGSVAVLQPPVWTLMWSFLLLLVSPVWSFQGAERLPPPSQVHADPLRWSAPPNHTGLSYTVQLRGFEAERWSNFLPCVKTQQTSCNVTMQDAEASCVRLRVLAHGHSLTSDPEEACSQQGSSCSPEVQLSAQPGSLTVLLRADHPRILEYGAFMKYLVYLAREGEPLEEYGQSPSSLVIKELEEGGRYCVRVGLVYHGVRIGLPSCVKCQDIPQSGERARQLLVTLVLVISVTAVLVVLSVIYFLLFQSRRIKEWMRPPYVEPNVRAVVIHRYTLSHAATNQTITHRHKPNHHTRPQTKPSHTDTNQTITQTQTKPSHRHKPNHHTDTNQTITHKNKPNYHTDKNQTITDTNQTITRRQKPNHHTNTNQTITQTQTKPSQRHKPNHHKDTNQTITDKPNHQTQTKLSHRHEPNYHTDTNQTITHKPNYHTDANQTITHRHKPNYHTQTKPSHRHKPNHHRHKPNHHTRTQTKPSHRHKSHHSSLAYSAISVLPCDFTVVTLAWCPGITVIIIA</sequence>
<dbReference type="Ensembl" id="ENSGMOT00000066668.1">
    <property type="protein sequence ID" value="ENSGMOP00000044045.1"/>
    <property type="gene ID" value="ENSGMOG00000028111.1"/>
</dbReference>
<dbReference type="PANTHER" id="PTHR20859">
    <property type="entry name" value="INTERFERON/INTERLEUKIN RECEPTOR"/>
    <property type="match status" value="1"/>
</dbReference>
<feature type="compositionally biased region" description="Low complexity" evidence="1">
    <location>
        <begin position="349"/>
        <end position="360"/>
    </location>
</feature>
<dbReference type="GO" id="GO:0004896">
    <property type="term" value="F:cytokine receptor activity"/>
    <property type="evidence" value="ECO:0007669"/>
    <property type="project" value="TreeGrafter"/>
</dbReference>
<feature type="compositionally biased region" description="Basic residues" evidence="1">
    <location>
        <begin position="289"/>
        <end position="300"/>
    </location>
</feature>
<gene>
    <name evidence="5" type="primary">LOC115529264</name>
</gene>
<dbReference type="Pfam" id="PF01108">
    <property type="entry name" value="Tissue_fac"/>
    <property type="match status" value="1"/>
</dbReference>
<dbReference type="InterPro" id="IPR003961">
    <property type="entry name" value="FN3_dom"/>
</dbReference>
<evidence type="ECO:0000256" key="2">
    <source>
        <dbReference type="SAM" id="Phobius"/>
    </source>
</evidence>
<keyword evidence="2" id="KW-0812">Transmembrane</keyword>
<proteinExistence type="predicted"/>
<dbReference type="GeneTree" id="ENSGT00510000051617"/>
<feature type="compositionally biased region" description="Basic residues" evidence="1">
    <location>
        <begin position="454"/>
        <end position="484"/>
    </location>
</feature>